<sequence>MSTYLLSGVARTTEPRVGLRRFLGADAVVTGVNGLVYGVASGPVGRLLGVDSGLLLALGVGLVVFAAGVGALAARAEPPRFGVQVVVEVNAAWAVLSVLGLVLWFAPTGIGAVWIALQAVVVGAFAGAQYLSLRA</sequence>
<name>A0ABT6SH32_9ACTN</name>
<dbReference type="Proteomes" id="UP001223978">
    <property type="component" value="Unassembled WGS sequence"/>
</dbReference>
<gene>
    <name evidence="2" type="ORF">QIS96_23265</name>
</gene>
<keyword evidence="1" id="KW-0812">Transmembrane</keyword>
<dbReference type="RefSeq" id="WP_282544663.1">
    <property type="nucleotide sequence ID" value="NZ_JASCIQ010000025.1"/>
</dbReference>
<feature type="transmembrane region" description="Helical" evidence="1">
    <location>
        <begin position="85"/>
        <end position="106"/>
    </location>
</feature>
<feature type="transmembrane region" description="Helical" evidence="1">
    <location>
        <begin position="52"/>
        <end position="73"/>
    </location>
</feature>
<evidence type="ECO:0008006" key="4">
    <source>
        <dbReference type="Google" id="ProtNLM"/>
    </source>
</evidence>
<comment type="caution">
    <text evidence="2">The sequence shown here is derived from an EMBL/GenBank/DDBJ whole genome shotgun (WGS) entry which is preliminary data.</text>
</comment>
<feature type="transmembrane region" description="Helical" evidence="1">
    <location>
        <begin position="21"/>
        <end position="40"/>
    </location>
</feature>
<keyword evidence="1" id="KW-1133">Transmembrane helix</keyword>
<evidence type="ECO:0000313" key="3">
    <source>
        <dbReference type="Proteomes" id="UP001223978"/>
    </source>
</evidence>
<protein>
    <recommendedName>
        <fullName evidence="4">Integral membrane protein</fullName>
    </recommendedName>
</protein>
<keyword evidence="3" id="KW-1185">Reference proteome</keyword>
<reference evidence="2 3" key="1">
    <citation type="submission" date="2023-05" db="EMBL/GenBank/DDBJ databases">
        <title>Draft genome sequence of Streptomyces sp. B-S-A6 isolated from a cave soil in Thailand.</title>
        <authorList>
            <person name="Chamroensaksri N."/>
            <person name="Muangham S."/>
        </authorList>
    </citation>
    <scope>NUCLEOTIDE SEQUENCE [LARGE SCALE GENOMIC DNA]</scope>
    <source>
        <strain evidence="2 3">B-S-A6</strain>
    </source>
</reference>
<accession>A0ABT6SH32</accession>
<dbReference type="EMBL" id="JASCIQ010000025">
    <property type="protein sequence ID" value="MDI3406718.1"/>
    <property type="molecule type" value="Genomic_DNA"/>
</dbReference>
<evidence type="ECO:0000256" key="1">
    <source>
        <dbReference type="SAM" id="Phobius"/>
    </source>
</evidence>
<keyword evidence="1" id="KW-0472">Membrane</keyword>
<evidence type="ECO:0000313" key="2">
    <source>
        <dbReference type="EMBL" id="MDI3406718.1"/>
    </source>
</evidence>
<feature type="transmembrane region" description="Helical" evidence="1">
    <location>
        <begin position="112"/>
        <end position="133"/>
    </location>
</feature>
<proteinExistence type="predicted"/>
<organism evidence="2 3">
    <name type="scientific">Streptomyces cavernicola</name>
    <dbReference type="NCBI Taxonomy" id="3043613"/>
    <lineage>
        <taxon>Bacteria</taxon>
        <taxon>Bacillati</taxon>
        <taxon>Actinomycetota</taxon>
        <taxon>Actinomycetes</taxon>
        <taxon>Kitasatosporales</taxon>
        <taxon>Streptomycetaceae</taxon>
        <taxon>Streptomyces</taxon>
    </lineage>
</organism>